<name>A0ABP1QWZ7_9HEXA</name>
<feature type="compositionally biased region" description="Low complexity" evidence="8">
    <location>
        <begin position="716"/>
        <end position="732"/>
    </location>
</feature>
<dbReference type="PROSITE" id="PS00027">
    <property type="entry name" value="HOMEOBOX_1"/>
    <property type="match status" value="1"/>
</dbReference>
<feature type="compositionally biased region" description="Low complexity" evidence="8">
    <location>
        <begin position="591"/>
        <end position="600"/>
    </location>
</feature>
<evidence type="ECO:0000256" key="5">
    <source>
        <dbReference type="PROSITE-ProRule" id="PRU00108"/>
    </source>
</evidence>
<dbReference type="EMBL" id="CAXLJM020000046">
    <property type="protein sequence ID" value="CAL8111212.1"/>
    <property type="molecule type" value="Genomic_DNA"/>
</dbReference>
<keyword evidence="7" id="KW-0804">Transcription</keyword>
<feature type="compositionally biased region" description="Basic residues" evidence="8">
    <location>
        <begin position="424"/>
        <end position="437"/>
    </location>
</feature>
<dbReference type="InterPro" id="IPR050255">
    <property type="entry name" value="POU_domain_TF"/>
</dbReference>
<dbReference type="SMART" id="SM00352">
    <property type="entry name" value="POU"/>
    <property type="match status" value="1"/>
</dbReference>
<dbReference type="PROSITE" id="PS51179">
    <property type="entry name" value="POU_3"/>
    <property type="match status" value="1"/>
</dbReference>
<dbReference type="PANTHER" id="PTHR11636:SF76">
    <property type="entry name" value="PROTEIN NUBBIN"/>
    <property type="match status" value="1"/>
</dbReference>
<evidence type="ECO:0000256" key="3">
    <source>
        <dbReference type="ARBA" id="ARBA00023155"/>
    </source>
</evidence>
<keyword evidence="2 5" id="KW-0238">DNA-binding</keyword>
<evidence type="ECO:0000313" key="12">
    <source>
        <dbReference type="Proteomes" id="UP001642540"/>
    </source>
</evidence>
<feature type="compositionally biased region" description="Basic residues" evidence="8">
    <location>
        <begin position="281"/>
        <end position="298"/>
    </location>
</feature>
<dbReference type="InterPro" id="IPR010982">
    <property type="entry name" value="Lambda_DNA-bd_dom_sf"/>
</dbReference>
<evidence type="ECO:0000256" key="6">
    <source>
        <dbReference type="RuleBase" id="RU000682"/>
    </source>
</evidence>
<evidence type="ECO:0000256" key="7">
    <source>
        <dbReference type="RuleBase" id="RU361194"/>
    </source>
</evidence>
<protein>
    <recommendedName>
        <fullName evidence="7">POU domain protein</fullName>
    </recommendedName>
</protein>
<organism evidence="11 12">
    <name type="scientific">Orchesella dallaii</name>
    <dbReference type="NCBI Taxonomy" id="48710"/>
    <lineage>
        <taxon>Eukaryota</taxon>
        <taxon>Metazoa</taxon>
        <taxon>Ecdysozoa</taxon>
        <taxon>Arthropoda</taxon>
        <taxon>Hexapoda</taxon>
        <taxon>Collembola</taxon>
        <taxon>Entomobryomorpha</taxon>
        <taxon>Entomobryoidea</taxon>
        <taxon>Orchesellidae</taxon>
        <taxon>Orchesellinae</taxon>
        <taxon>Orchesella</taxon>
    </lineage>
</organism>
<feature type="region of interest" description="Disordered" evidence="8">
    <location>
        <begin position="180"/>
        <end position="321"/>
    </location>
</feature>
<dbReference type="CDD" id="cd00086">
    <property type="entry name" value="homeodomain"/>
    <property type="match status" value="1"/>
</dbReference>
<proteinExistence type="inferred from homology"/>
<reference evidence="11 12" key="1">
    <citation type="submission" date="2024-08" db="EMBL/GenBank/DDBJ databases">
        <authorList>
            <person name="Cucini C."/>
            <person name="Frati F."/>
        </authorList>
    </citation>
    <scope>NUCLEOTIDE SEQUENCE [LARGE SCALE GENOMIC DNA]</scope>
</reference>
<evidence type="ECO:0000256" key="8">
    <source>
        <dbReference type="SAM" id="MobiDB-lite"/>
    </source>
</evidence>
<feature type="compositionally biased region" description="Low complexity" evidence="8">
    <location>
        <begin position="263"/>
        <end position="280"/>
    </location>
</feature>
<feature type="domain" description="POU-specific" evidence="10">
    <location>
        <begin position="514"/>
        <end position="588"/>
    </location>
</feature>
<dbReference type="PROSITE" id="PS50071">
    <property type="entry name" value="HOMEOBOX_2"/>
    <property type="match status" value="1"/>
</dbReference>
<dbReference type="Pfam" id="PF00046">
    <property type="entry name" value="Homeodomain"/>
    <property type="match status" value="1"/>
</dbReference>
<dbReference type="InterPro" id="IPR000327">
    <property type="entry name" value="POU_dom"/>
</dbReference>
<dbReference type="InterPro" id="IPR001356">
    <property type="entry name" value="HD"/>
</dbReference>
<feature type="compositionally biased region" description="Basic and acidic residues" evidence="8">
    <location>
        <begin position="200"/>
        <end position="213"/>
    </location>
</feature>
<feature type="region of interest" description="Disordered" evidence="8">
    <location>
        <begin position="591"/>
        <end position="615"/>
    </location>
</feature>
<comment type="caution">
    <text evidence="11">The sequence shown here is derived from an EMBL/GenBank/DDBJ whole genome shotgun (WGS) entry which is preliminary data.</text>
</comment>
<dbReference type="PROSITE" id="PS00465">
    <property type="entry name" value="POU_2"/>
    <property type="match status" value="1"/>
</dbReference>
<evidence type="ECO:0000313" key="11">
    <source>
        <dbReference type="EMBL" id="CAL8111212.1"/>
    </source>
</evidence>
<dbReference type="PRINTS" id="PR00028">
    <property type="entry name" value="POUDOMAIN"/>
</dbReference>
<evidence type="ECO:0000259" key="9">
    <source>
        <dbReference type="PROSITE" id="PS50071"/>
    </source>
</evidence>
<feature type="compositionally biased region" description="Polar residues" evidence="8">
    <location>
        <begin position="299"/>
        <end position="312"/>
    </location>
</feature>
<feature type="compositionally biased region" description="Low complexity" evidence="8">
    <location>
        <begin position="450"/>
        <end position="497"/>
    </location>
</feature>
<dbReference type="SMART" id="SM00389">
    <property type="entry name" value="HOX"/>
    <property type="match status" value="1"/>
</dbReference>
<evidence type="ECO:0000256" key="4">
    <source>
        <dbReference type="ARBA" id="ARBA00023242"/>
    </source>
</evidence>
<feature type="compositionally biased region" description="Basic residues" evidence="8">
    <location>
        <begin position="88"/>
        <end position="112"/>
    </location>
</feature>
<evidence type="ECO:0000256" key="2">
    <source>
        <dbReference type="ARBA" id="ARBA00023125"/>
    </source>
</evidence>
<dbReference type="PANTHER" id="PTHR11636">
    <property type="entry name" value="POU DOMAIN"/>
    <property type="match status" value="1"/>
</dbReference>
<dbReference type="InterPro" id="IPR013847">
    <property type="entry name" value="POU"/>
</dbReference>
<comment type="similarity">
    <text evidence="7">Belongs to the POU transcription factor family.</text>
</comment>
<feature type="compositionally biased region" description="Low complexity" evidence="8">
    <location>
        <begin position="113"/>
        <end position="143"/>
    </location>
</feature>
<dbReference type="InterPro" id="IPR009057">
    <property type="entry name" value="Homeodomain-like_sf"/>
</dbReference>
<dbReference type="InterPro" id="IPR017970">
    <property type="entry name" value="Homeobox_CS"/>
</dbReference>
<feature type="region of interest" description="Disordered" evidence="8">
    <location>
        <begin position="665"/>
        <end position="732"/>
    </location>
</feature>
<gene>
    <name evidence="11" type="ORF">ODALV1_LOCUS14833</name>
</gene>
<accession>A0ABP1QWZ7</accession>
<comment type="subcellular location">
    <subcellularLocation>
        <location evidence="1 5 6">Nucleus</location>
    </subcellularLocation>
</comment>
<feature type="region of interest" description="Disordered" evidence="8">
    <location>
        <begin position="51"/>
        <end position="143"/>
    </location>
</feature>
<evidence type="ECO:0000256" key="1">
    <source>
        <dbReference type="ARBA" id="ARBA00004123"/>
    </source>
</evidence>
<feature type="domain" description="Homeobox" evidence="9">
    <location>
        <begin position="608"/>
        <end position="668"/>
    </location>
</feature>
<evidence type="ECO:0000259" key="10">
    <source>
        <dbReference type="PROSITE" id="PS51179"/>
    </source>
</evidence>
<dbReference type="SUPFAM" id="SSF46689">
    <property type="entry name" value="Homeodomain-like"/>
    <property type="match status" value="1"/>
</dbReference>
<dbReference type="Pfam" id="PF00157">
    <property type="entry name" value="Pou"/>
    <property type="match status" value="1"/>
</dbReference>
<dbReference type="Gene3D" id="1.10.260.40">
    <property type="entry name" value="lambda repressor-like DNA-binding domains"/>
    <property type="match status" value="1"/>
</dbReference>
<dbReference type="PROSITE" id="PS00035">
    <property type="entry name" value="POU_1"/>
    <property type="match status" value="1"/>
</dbReference>
<sequence length="732" mass="79881">MVIFNRKVNTQPLDFSVRGEDLDDDGGGTSGMKRVIDLHLSQDRLLNFSHHQNGGLISSSRDRVPGDGGKMSRLRSESPPSRASISPPHHRLSHHHHHHQHHNSHHNHHNHRNSSGNSSSSNNNNNTNSGNNNNSNSSSSNISNNNSNALNAINSIPNSLIPLIPNPAMLLSRLVLPVTGSPGGRESPRRNDSSDEDEGPKDFRAEPLKRLDRSLSSPATDNGLNGDLISDDERSGSELGDDGDSMDSDKVGALNLSSDRIKNNNNSSHHNHHNNNNNNNNHHHHRHLNHHNHHHHSSKNGSALSPPQSNGHGQLAPSPHAITPSAAASVQAALAALQAGQLSQAIAQQIQQQGLQHGIQQALQQLVMFSQTAGSGTAAQLPPQAQFYLQNQAVHAAAQVAQTLQQHLQKSHVQQQQQQNQTHPLHHVQHQSPHHPHLLQSQGHGGHVGHGQSNNNNNNNNITNNNNNNLPLHLQNQQQSRNTVSPSPTTPPQTNVPHHINSATPRLIMEPPIDETTDLEELEQFAKTFKQRRIKLGFTQGDVGLAMGKLYGNDFSQTTISRFEALNLSFKNMCKLKPLLQKWLEDADNSLNNPSALSNPHTTPETIGRRRKKRTSIETSVRVALERAFIQNPKPTSEEIAILAENLGMEKEVVRVWFCNRRQKEKRINPPSGGMGSPIGSPHPPMHPQHGMFAPHGMNLGSSGGPLSLVTGFGGSSPPSSTASNLPPIKTE</sequence>
<feature type="DNA-binding region" description="Homeobox" evidence="5">
    <location>
        <begin position="610"/>
        <end position="669"/>
    </location>
</feature>
<dbReference type="Proteomes" id="UP001642540">
    <property type="component" value="Unassembled WGS sequence"/>
</dbReference>
<dbReference type="Gene3D" id="1.10.10.60">
    <property type="entry name" value="Homeodomain-like"/>
    <property type="match status" value="1"/>
</dbReference>
<feature type="region of interest" description="Disordered" evidence="8">
    <location>
        <begin position="408"/>
        <end position="507"/>
    </location>
</feature>
<dbReference type="SUPFAM" id="SSF47413">
    <property type="entry name" value="lambda repressor-like DNA-binding domains"/>
    <property type="match status" value="1"/>
</dbReference>
<keyword evidence="3 5" id="KW-0371">Homeobox</keyword>
<keyword evidence="12" id="KW-1185">Reference proteome</keyword>
<feature type="compositionally biased region" description="Low complexity" evidence="8">
    <location>
        <begin position="408"/>
        <end position="423"/>
    </location>
</feature>
<feature type="compositionally biased region" description="Polar residues" evidence="8">
    <location>
        <begin position="214"/>
        <end position="223"/>
    </location>
</feature>
<keyword evidence="4 5" id="KW-0539">Nucleus</keyword>